<keyword evidence="1" id="KW-0732">Signal</keyword>
<evidence type="ECO:0000313" key="2">
    <source>
        <dbReference type="EMBL" id="TMM46996.1"/>
    </source>
</evidence>
<dbReference type="EMBL" id="SZVP01000002">
    <property type="protein sequence ID" value="TMM46996.1"/>
    <property type="molecule type" value="Genomic_DNA"/>
</dbReference>
<dbReference type="AlphaFoldDB" id="A0A8H2PLI2"/>
<sequence>MKKTITAITAASTLLMGLTAVGQTAHAATFSSTKVEVLYGQNYARGFNGADKDEAIFTIANATGFTWGDSYFFADVTGINDDENTGGTHLEFSTRYNVWKAADGGIVKGAYGIAQADITSNKFVSKIVPMGGASLDWAVPGFKFFKTHLQYRDDPTLDGSSVQFNLVWNSSFKLGEEDFSFEGFADWTSGEGTGNKANFLMQPQLLWHVNKSVAVGIEYQYWKNRLGIDGRDESVPQIMARWTF</sequence>
<dbReference type="Proteomes" id="UP000307702">
    <property type="component" value="Unassembled WGS sequence"/>
</dbReference>
<gene>
    <name evidence="2" type="ORF">FCS21_04325</name>
</gene>
<name>A0A8H2PLI2_9GAMM</name>
<evidence type="ECO:0000256" key="1">
    <source>
        <dbReference type="SAM" id="SignalP"/>
    </source>
</evidence>
<dbReference type="GO" id="GO:0009279">
    <property type="term" value="C:cell outer membrane"/>
    <property type="evidence" value="ECO:0007669"/>
    <property type="project" value="InterPro"/>
</dbReference>
<reference evidence="2 3" key="1">
    <citation type="submission" date="2019-05" db="EMBL/GenBank/DDBJ databases">
        <title>Colwellia ponticola sp. nov., isolated from seawater.</title>
        <authorList>
            <person name="Yoon J.-H."/>
        </authorList>
    </citation>
    <scope>NUCLEOTIDE SEQUENCE [LARGE SCALE GENOMIC DNA]</scope>
    <source>
        <strain evidence="2 3">OISW-25</strain>
    </source>
</reference>
<dbReference type="InterPro" id="IPR036777">
    <property type="entry name" value="Channel_Tsx-like_sf"/>
</dbReference>
<accession>A0A8H2PLI2</accession>
<dbReference type="RefSeq" id="WP_138620764.1">
    <property type="nucleotide sequence ID" value="NZ_SZVP01000002.1"/>
</dbReference>
<feature type="signal peptide" evidence="1">
    <location>
        <begin position="1"/>
        <end position="27"/>
    </location>
</feature>
<dbReference type="OrthoDB" id="104801at2"/>
<dbReference type="Gene3D" id="2.40.230.20">
    <property type="entry name" value="Nucleoside-specific channel-forming protein, Tsx-like"/>
    <property type="match status" value="1"/>
</dbReference>
<feature type="chain" id="PRO_5034569313" evidence="1">
    <location>
        <begin position="28"/>
        <end position="244"/>
    </location>
</feature>
<dbReference type="SUPFAM" id="SSF111364">
    <property type="entry name" value="Tsx-like channel"/>
    <property type="match status" value="1"/>
</dbReference>
<protein>
    <submittedName>
        <fullName evidence="2">DUF5020 family protein</fullName>
    </submittedName>
</protein>
<proteinExistence type="predicted"/>
<organism evidence="2 3">
    <name type="scientific">Colwellia ponticola</name>
    <dbReference type="NCBI Taxonomy" id="2304625"/>
    <lineage>
        <taxon>Bacteria</taxon>
        <taxon>Pseudomonadati</taxon>
        <taxon>Pseudomonadota</taxon>
        <taxon>Gammaproteobacteria</taxon>
        <taxon>Alteromonadales</taxon>
        <taxon>Colwelliaceae</taxon>
        <taxon>Colwellia</taxon>
    </lineage>
</organism>
<comment type="caution">
    <text evidence="2">The sequence shown here is derived from an EMBL/GenBank/DDBJ whole genome shotgun (WGS) entry which is preliminary data.</text>
</comment>
<evidence type="ECO:0000313" key="3">
    <source>
        <dbReference type="Proteomes" id="UP000307702"/>
    </source>
</evidence>
<keyword evidence="3" id="KW-1185">Reference proteome</keyword>